<dbReference type="RefSeq" id="WP_066331088.1">
    <property type="nucleotide sequence ID" value="NZ_CP017688.1"/>
</dbReference>
<dbReference type="InterPro" id="IPR029063">
    <property type="entry name" value="SAM-dependent_MTases_sf"/>
</dbReference>
<evidence type="ECO:0000313" key="5">
    <source>
        <dbReference type="EMBL" id="OCB78536.1"/>
    </source>
</evidence>
<protein>
    <submittedName>
        <fullName evidence="5">Thiopurine S-methyltransferase</fullName>
    </submittedName>
</protein>
<gene>
    <name evidence="5" type="ORF">LPBF_00630</name>
</gene>
<dbReference type="CDD" id="cd02440">
    <property type="entry name" value="AdoMet_MTases"/>
    <property type="match status" value="1"/>
</dbReference>
<dbReference type="InterPro" id="IPR036163">
    <property type="entry name" value="HMA_dom_sf"/>
</dbReference>
<dbReference type="GO" id="GO:0046872">
    <property type="term" value="F:metal ion binding"/>
    <property type="evidence" value="ECO:0007669"/>
    <property type="project" value="InterPro"/>
</dbReference>
<reference evidence="5 6" key="1">
    <citation type="submission" date="2016-03" db="EMBL/GenBank/DDBJ databases">
        <authorList>
            <person name="Ploux O."/>
        </authorList>
    </citation>
    <scope>NUCLEOTIDE SEQUENCE [LARGE SCALE GENOMIC DNA]</scope>
    <source>
        <strain evidence="5 6">LPB0076</strain>
    </source>
</reference>
<dbReference type="PROSITE" id="PS51585">
    <property type="entry name" value="SAM_MT_TPMT"/>
    <property type="match status" value="1"/>
</dbReference>
<evidence type="ECO:0000313" key="6">
    <source>
        <dbReference type="Proteomes" id="UP000093510"/>
    </source>
</evidence>
<comment type="caution">
    <text evidence="5">The sequence shown here is derived from an EMBL/GenBank/DDBJ whole genome shotgun (WGS) entry which is preliminary data.</text>
</comment>
<dbReference type="STRING" id="1763534.GCA_001831475_01836"/>
<dbReference type="PANTHER" id="PTHR32183:SF11">
    <property type="entry name" value="THIOL METHYLTRANSFERASE 2-RELATED"/>
    <property type="match status" value="1"/>
</dbReference>
<dbReference type="SUPFAM" id="SSF53335">
    <property type="entry name" value="S-adenosyl-L-methionine-dependent methyltransferases"/>
    <property type="match status" value="1"/>
</dbReference>
<name>A0A1B9E9C2_9FLAO</name>
<keyword evidence="3 5" id="KW-0808">Transferase</keyword>
<dbReference type="EMBL" id="LVEP01000002">
    <property type="protein sequence ID" value="OCB78536.1"/>
    <property type="molecule type" value="Genomic_DNA"/>
</dbReference>
<evidence type="ECO:0000256" key="1">
    <source>
        <dbReference type="ARBA" id="ARBA00022553"/>
    </source>
</evidence>
<dbReference type="Proteomes" id="UP000093510">
    <property type="component" value="Unassembled WGS sequence"/>
</dbReference>
<accession>A0A1B9E9C2</accession>
<dbReference type="OrthoDB" id="9778208at2"/>
<keyword evidence="2 5" id="KW-0489">Methyltransferase</keyword>
<dbReference type="Pfam" id="PF05724">
    <property type="entry name" value="TPMT"/>
    <property type="match status" value="1"/>
</dbReference>
<evidence type="ECO:0000256" key="3">
    <source>
        <dbReference type="ARBA" id="ARBA00022679"/>
    </source>
</evidence>
<keyword evidence="4" id="KW-0949">S-adenosyl-L-methionine</keyword>
<proteinExistence type="predicted"/>
<organism evidence="5 6">
    <name type="scientific">Flavobacterium crassostreae</name>
    <dbReference type="NCBI Taxonomy" id="1763534"/>
    <lineage>
        <taxon>Bacteria</taxon>
        <taxon>Pseudomonadati</taxon>
        <taxon>Bacteroidota</taxon>
        <taxon>Flavobacteriia</taxon>
        <taxon>Flavobacteriales</taxon>
        <taxon>Flavobacteriaceae</taxon>
        <taxon>Flavobacterium</taxon>
    </lineage>
</organism>
<dbReference type="Gene3D" id="3.30.70.100">
    <property type="match status" value="1"/>
</dbReference>
<dbReference type="GO" id="GO:0008757">
    <property type="term" value="F:S-adenosylmethionine-dependent methyltransferase activity"/>
    <property type="evidence" value="ECO:0007669"/>
    <property type="project" value="InterPro"/>
</dbReference>
<sequence length="278" mass="30724">MNNTSCCTVACEQPLDQKYWDAQYQANTTGWDLGQISPPMRAYIDRIQNKNSAILIPGCGNTYEAAYLSEQGFTNITVLDIAPSLVKILQEKFMTNTNIQVLLGDFFAHQGLYDIILEQTFLCALPPSLRQKYVYKMHDLLTPNGILAGVLFNRSFAVGPPFGGSQAEYEMLFKGAFRTLKAIPELESVAPRSQSELAIELQKNSAVSVSLYTLEGVSCIDCKNEILKKLQALDTIQNASISTDFKTLLLVTEQQIAVAQLQKTIASSGQYSISKITL</sequence>
<dbReference type="InterPro" id="IPR008854">
    <property type="entry name" value="TPMT"/>
</dbReference>
<dbReference type="GO" id="GO:0032259">
    <property type="term" value="P:methylation"/>
    <property type="evidence" value="ECO:0007669"/>
    <property type="project" value="UniProtKB-KW"/>
</dbReference>
<evidence type="ECO:0000256" key="2">
    <source>
        <dbReference type="ARBA" id="ARBA00022603"/>
    </source>
</evidence>
<keyword evidence="1" id="KW-0597">Phosphoprotein</keyword>
<dbReference type="PANTHER" id="PTHR32183">
    <property type="match status" value="1"/>
</dbReference>
<dbReference type="SUPFAM" id="SSF55008">
    <property type="entry name" value="HMA, heavy metal-associated domain"/>
    <property type="match status" value="1"/>
</dbReference>
<dbReference type="Gene3D" id="3.40.50.150">
    <property type="entry name" value="Vaccinia Virus protein VP39"/>
    <property type="match status" value="1"/>
</dbReference>
<evidence type="ECO:0000256" key="4">
    <source>
        <dbReference type="ARBA" id="ARBA00022691"/>
    </source>
</evidence>
<keyword evidence="6" id="KW-1185">Reference proteome</keyword>
<dbReference type="AlphaFoldDB" id="A0A1B9E9C2"/>